<gene>
    <name evidence="1" type="ORF">E1283_34630</name>
</gene>
<name>A0A4R4SFG6_9ACTN</name>
<keyword evidence="2" id="KW-1185">Reference proteome</keyword>
<dbReference type="OrthoDB" id="4295943at2"/>
<evidence type="ECO:0000313" key="2">
    <source>
        <dbReference type="Proteomes" id="UP000295345"/>
    </source>
</evidence>
<dbReference type="Proteomes" id="UP000295345">
    <property type="component" value="Unassembled WGS sequence"/>
</dbReference>
<organism evidence="1 2">
    <name type="scientific">Streptomyces hainanensis</name>
    <dbReference type="NCBI Taxonomy" id="402648"/>
    <lineage>
        <taxon>Bacteria</taxon>
        <taxon>Bacillati</taxon>
        <taxon>Actinomycetota</taxon>
        <taxon>Actinomycetes</taxon>
        <taxon>Kitasatosporales</taxon>
        <taxon>Streptomycetaceae</taxon>
        <taxon>Streptomyces</taxon>
    </lineage>
</organism>
<accession>A0A4R4SFG6</accession>
<reference evidence="1 2" key="1">
    <citation type="submission" date="2019-03" db="EMBL/GenBank/DDBJ databases">
        <title>Draft genome sequences of novel Actinobacteria.</title>
        <authorList>
            <person name="Sahin N."/>
            <person name="Ay H."/>
            <person name="Saygin H."/>
        </authorList>
    </citation>
    <scope>NUCLEOTIDE SEQUENCE [LARGE SCALE GENOMIC DNA]</scope>
    <source>
        <strain evidence="1 2">DSM 41900</strain>
    </source>
</reference>
<dbReference type="AlphaFoldDB" id="A0A4R4SFG6"/>
<proteinExistence type="predicted"/>
<dbReference type="EMBL" id="SMKI01000681">
    <property type="protein sequence ID" value="TDC62127.1"/>
    <property type="molecule type" value="Genomic_DNA"/>
</dbReference>
<evidence type="ECO:0000313" key="1">
    <source>
        <dbReference type="EMBL" id="TDC62127.1"/>
    </source>
</evidence>
<dbReference type="RefSeq" id="WP_132822134.1">
    <property type="nucleotide sequence ID" value="NZ_SMKI01000681.1"/>
</dbReference>
<sequence>MAMVGLFWITEDSVYLGARPVGGASGVRLTEGGVEALGDDHGTSWSWPEVRRIDVRDVAVRSAARRFLSMTFETVYAAISGDGELPPHFTVRVETADDAGEVDVTSAVAGGIYTTGEYELSRALLDRLADGGATVRDLLAWRHDHASGDTPPREEREALLRKWAEA</sequence>
<protein>
    <submittedName>
        <fullName evidence="1">Uncharacterized protein</fullName>
    </submittedName>
</protein>
<comment type="caution">
    <text evidence="1">The sequence shown here is derived from an EMBL/GenBank/DDBJ whole genome shotgun (WGS) entry which is preliminary data.</text>
</comment>